<accession>A0A7H2BLG1</accession>
<gene>
    <name evidence="2" type="ORF">IDM48_03585</name>
</gene>
<dbReference type="InterPro" id="IPR019734">
    <property type="entry name" value="TPR_rpt"/>
</dbReference>
<dbReference type="EMBL" id="CP061538">
    <property type="protein sequence ID" value="QNV40507.1"/>
    <property type="molecule type" value="Genomic_DNA"/>
</dbReference>
<dbReference type="PROSITE" id="PS50005">
    <property type="entry name" value="TPR"/>
    <property type="match status" value="1"/>
</dbReference>
<dbReference type="RefSeq" id="WP_190618092.1">
    <property type="nucleotide sequence ID" value="NZ_CP061538.1"/>
</dbReference>
<proteinExistence type="predicted"/>
<dbReference type="Proteomes" id="UP000516421">
    <property type="component" value="Chromosome"/>
</dbReference>
<protein>
    <submittedName>
        <fullName evidence="2">Tetratricopeptide repeat protein</fullName>
    </submittedName>
</protein>
<dbReference type="SUPFAM" id="SSF48452">
    <property type="entry name" value="TPR-like"/>
    <property type="match status" value="1"/>
</dbReference>
<evidence type="ECO:0000313" key="2">
    <source>
        <dbReference type="EMBL" id="QNV40507.1"/>
    </source>
</evidence>
<name>A0A7H2BLG1_9MICC</name>
<sequence length="168" mass="19449">MFQPIYDIEGGLGWMISGRTLLPEITDHTLFREVFEQDNLFVPLELLWTGYPEQALRLLDKKPVSTRRQALIADCFRDLERYPEAEQIYRDLLKNVSAPCIEATLHQHLGKILLYAGDYQSALDEFRQSLTLRKSLGVAPEIIASSQQAYDFMKLNTYQMNKSSEFIK</sequence>
<feature type="repeat" description="TPR" evidence="1">
    <location>
        <begin position="103"/>
        <end position="136"/>
    </location>
</feature>
<evidence type="ECO:0000313" key="3">
    <source>
        <dbReference type="Proteomes" id="UP000516421"/>
    </source>
</evidence>
<dbReference type="InterPro" id="IPR011990">
    <property type="entry name" value="TPR-like_helical_dom_sf"/>
</dbReference>
<evidence type="ECO:0000256" key="1">
    <source>
        <dbReference type="PROSITE-ProRule" id="PRU00339"/>
    </source>
</evidence>
<dbReference type="Gene3D" id="1.25.40.10">
    <property type="entry name" value="Tetratricopeptide repeat domain"/>
    <property type="match status" value="1"/>
</dbReference>
<dbReference type="KEGG" id="rama:IDM48_03585"/>
<keyword evidence="1" id="KW-0802">TPR repeat</keyword>
<dbReference type="Pfam" id="PF13424">
    <property type="entry name" value="TPR_12"/>
    <property type="match status" value="1"/>
</dbReference>
<keyword evidence="3" id="KW-1185">Reference proteome</keyword>
<reference evidence="2 3" key="1">
    <citation type="submission" date="2020-09" db="EMBL/GenBank/DDBJ databases">
        <title>Investigation of environmental microbe.</title>
        <authorList>
            <person name="Ou Y."/>
            <person name="Kang Q."/>
        </authorList>
    </citation>
    <scope>NUCLEOTIDE SEQUENCE [LARGE SCALE GENOMIC DNA]</scope>
    <source>
        <strain evidence="2 3">KJZ-9</strain>
    </source>
</reference>
<dbReference type="AlphaFoldDB" id="A0A7H2BLG1"/>
<organism evidence="2 3">
    <name type="scientific">Rothia amarae</name>
    <dbReference type="NCBI Taxonomy" id="169480"/>
    <lineage>
        <taxon>Bacteria</taxon>
        <taxon>Bacillati</taxon>
        <taxon>Actinomycetota</taxon>
        <taxon>Actinomycetes</taxon>
        <taxon>Micrococcales</taxon>
        <taxon>Micrococcaceae</taxon>
        <taxon>Rothia</taxon>
    </lineage>
</organism>